<sequence length="338" mass="35975">MDSKQITATAGAGRLASASYHSLTTVRKPPGWTSILPRKTGYSDNHESDGWTPKPTPALGPPSDSDTVLSILKRETTDAWENDKTCGWTFRESSAPWTCPTGYTCATNNNNIVGCVSGTYSPFYSNCLDQEAFDRGDCSSAGTETGCCHAPGFGACGTFIWTGSPAKTMYRCFAEPTFISLQDEPQFVLDARTSTDTAISSSSTSRIPFVVPHGDNHPTSHTGAIVGGVIGGLAMLALFTGFLVWLARRKRRRSVIHTQMRTPTYPPTSPYATRAVAASPAPAYELQKTYGSNPFKHDEDASHPSPTHGNGIQQGPGRGSQSDAAGSSGNPVEIGIAR</sequence>
<comment type="caution">
    <text evidence="3">The sequence shown here is derived from an EMBL/GenBank/DDBJ whole genome shotgun (WGS) entry which is preliminary data.</text>
</comment>
<organism evidence="3 4">
    <name type="scientific">Coniochaeta pulveracea</name>
    <dbReference type="NCBI Taxonomy" id="177199"/>
    <lineage>
        <taxon>Eukaryota</taxon>
        <taxon>Fungi</taxon>
        <taxon>Dikarya</taxon>
        <taxon>Ascomycota</taxon>
        <taxon>Pezizomycotina</taxon>
        <taxon>Sordariomycetes</taxon>
        <taxon>Sordariomycetidae</taxon>
        <taxon>Coniochaetales</taxon>
        <taxon>Coniochaetaceae</taxon>
        <taxon>Coniochaeta</taxon>
    </lineage>
</organism>
<dbReference type="OrthoDB" id="5347452at2759"/>
<reference evidence="3 4" key="1">
    <citation type="submission" date="2018-08" db="EMBL/GenBank/DDBJ databases">
        <title>Draft genome of the lignicolous fungus Coniochaeta pulveracea.</title>
        <authorList>
            <person name="Borstlap C.J."/>
            <person name="De Witt R.N."/>
            <person name="Botha A."/>
            <person name="Volschenk H."/>
        </authorList>
    </citation>
    <scope>NUCLEOTIDE SEQUENCE [LARGE SCALE GENOMIC DNA]</scope>
    <source>
        <strain evidence="3 4">CAB683</strain>
    </source>
</reference>
<keyword evidence="4" id="KW-1185">Reference proteome</keyword>
<feature type="region of interest" description="Disordered" evidence="1">
    <location>
        <begin position="288"/>
        <end position="338"/>
    </location>
</feature>
<dbReference type="AlphaFoldDB" id="A0A420YJ57"/>
<keyword evidence="2" id="KW-1133">Transmembrane helix</keyword>
<evidence type="ECO:0000256" key="2">
    <source>
        <dbReference type="SAM" id="Phobius"/>
    </source>
</evidence>
<dbReference type="STRING" id="177199.A0A420YJ57"/>
<feature type="region of interest" description="Disordered" evidence="1">
    <location>
        <begin position="25"/>
        <end position="65"/>
    </location>
</feature>
<evidence type="ECO:0000313" key="3">
    <source>
        <dbReference type="EMBL" id="RKU47918.1"/>
    </source>
</evidence>
<protein>
    <submittedName>
        <fullName evidence="3">Uncharacterized protein</fullName>
    </submittedName>
</protein>
<dbReference type="EMBL" id="QVQW01000007">
    <property type="protein sequence ID" value="RKU47918.1"/>
    <property type="molecule type" value="Genomic_DNA"/>
</dbReference>
<evidence type="ECO:0000313" key="4">
    <source>
        <dbReference type="Proteomes" id="UP000275385"/>
    </source>
</evidence>
<gene>
    <name evidence="3" type="ORF">DL546_009286</name>
</gene>
<keyword evidence="2" id="KW-0812">Transmembrane</keyword>
<proteinExistence type="predicted"/>
<accession>A0A420YJ57</accession>
<evidence type="ECO:0000256" key="1">
    <source>
        <dbReference type="SAM" id="MobiDB-lite"/>
    </source>
</evidence>
<name>A0A420YJ57_9PEZI</name>
<feature type="compositionally biased region" description="Polar residues" evidence="1">
    <location>
        <begin position="319"/>
        <end position="330"/>
    </location>
</feature>
<keyword evidence="2" id="KW-0472">Membrane</keyword>
<dbReference type="Proteomes" id="UP000275385">
    <property type="component" value="Unassembled WGS sequence"/>
</dbReference>
<feature type="transmembrane region" description="Helical" evidence="2">
    <location>
        <begin position="225"/>
        <end position="247"/>
    </location>
</feature>